<dbReference type="Gene3D" id="2.60.200.60">
    <property type="match status" value="1"/>
</dbReference>
<dbReference type="RefSeq" id="WP_264892548.1">
    <property type="nucleotide sequence ID" value="NZ_CP110257.1"/>
</dbReference>
<reference evidence="1" key="1">
    <citation type="submission" date="2022-10" db="EMBL/GenBank/DDBJ databases">
        <title>Complete genome sequence of Schlegelella aquatica LMG 23380.</title>
        <authorList>
            <person name="Musilova J."/>
            <person name="Kourilova X."/>
            <person name="Bezdicek M."/>
            <person name="Hermankova K."/>
            <person name="Obruca S."/>
            <person name="Sedlar K."/>
        </authorList>
    </citation>
    <scope>NUCLEOTIDE SEQUENCE</scope>
    <source>
        <strain evidence="1">LMG 23380</strain>
    </source>
</reference>
<dbReference type="Proteomes" id="UP001163266">
    <property type="component" value="Chromosome"/>
</dbReference>
<dbReference type="InterPro" id="IPR008727">
    <property type="entry name" value="PAAR_motif"/>
</dbReference>
<dbReference type="EMBL" id="CP110257">
    <property type="protein sequence ID" value="UZD54881.1"/>
    <property type="molecule type" value="Genomic_DNA"/>
</dbReference>
<gene>
    <name evidence="1" type="ORF">OMP39_14650</name>
</gene>
<sequence>MSRPFIVLGDRTDHGGMVIEASPTTDTGGKRIARVGDKVTCPKKGHGRTTVIVSGDPTMLIDGKPAARHGDKCACGATLIASQAVSTDV</sequence>
<evidence type="ECO:0000313" key="2">
    <source>
        <dbReference type="Proteomes" id="UP001163266"/>
    </source>
</evidence>
<name>A0ABY6MS91_9BURK</name>
<evidence type="ECO:0000313" key="1">
    <source>
        <dbReference type="EMBL" id="UZD54881.1"/>
    </source>
</evidence>
<keyword evidence="2" id="KW-1185">Reference proteome</keyword>
<proteinExistence type="predicted"/>
<organism evidence="1 2">
    <name type="scientific">Caldimonas aquatica</name>
    <dbReference type="NCBI Taxonomy" id="376175"/>
    <lineage>
        <taxon>Bacteria</taxon>
        <taxon>Pseudomonadati</taxon>
        <taxon>Pseudomonadota</taxon>
        <taxon>Betaproteobacteria</taxon>
        <taxon>Burkholderiales</taxon>
        <taxon>Sphaerotilaceae</taxon>
        <taxon>Caldimonas</taxon>
    </lineage>
</organism>
<accession>A0ABY6MS91</accession>
<dbReference type="CDD" id="cd14744">
    <property type="entry name" value="PAAR_CT_2"/>
    <property type="match status" value="1"/>
</dbReference>
<protein>
    <submittedName>
        <fullName evidence="1">PAAR domain-containing protein</fullName>
    </submittedName>
</protein>
<dbReference type="Pfam" id="PF05488">
    <property type="entry name" value="PAAR_motif"/>
    <property type="match status" value="1"/>
</dbReference>